<dbReference type="Proteomes" id="UP001529510">
    <property type="component" value="Unassembled WGS sequence"/>
</dbReference>
<reference evidence="2 3" key="1">
    <citation type="submission" date="2024-05" db="EMBL/GenBank/DDBJ databases">
        <title>Genome sequencing and assembly of Indian major carp, Cirrhinus mrigala (Hamilton, 1822).</title>
        <authorList>
            <person name="Mohindra V."/>
            <person name="Chowdhury L.M."/>
            <person name="Lal K."/>
            <person name="Jena J.K."/>
        </authorList>
    </citation>
    <scope>NUCLEOTIDE SEQUENCE [LARGE SCALE GENOMIC DNA]</scope>
    <source>
        <strain evidence="2">CM1030</strain>
        <tissue evidence="2">Blood</tissue>
    </source>
</reference>
<sequence length="77" mass="8268">TNPPRDSPSLVESSEKGSTNSERGHPVAPMSRPVKTAYLVPGPDAEVLGELPQGVVNTITSEVETVHQVVFLSQYPR</sequence>
<proteinExistence type="predicted"/>
<organism evidence="2 3">
    <name type="scientific">Cirrhinus mrigala</name>
    <name type="common">Mrigala</name>
    <dbReference type="NCBI Taxonomy" id="683832"/>
    <lineage>
        <taxon>Eukaryota</taxon>
        <taxon>Metazoa</taxon>
        <taxon>Chordata</taxon>
        <taxon>Craniata</taxon>
        <taxon>Vertebrata</taxon>
        <taxon>Euteleostomi</taxon>
        <taxon>Actinopterygii</taxon>
        <taxon>Neopterygii</taxon>
        <taxon>Teleostei</taxon>
        <taxon>Ostariophysi</taxon>
        <taxon>Cypriniformes</taxon>
        <taxon>Cyprinidae</taxon>
        <taxon>Labeoninae</taxon>
        <taxon>Labeonini</taxon>
        <taxon>Cirrhinus</taxon>
    </lineage>
</organism>
<feature type="region of interest" description="Disordered" evidence="1">
    <location>
        <begin position="1"/>
        <end position="33"/>
    </location>
</feature>
<evidence type="ECO:0000313" key="3">
    <source>
        <dbReference type="Proteomes" id="UP001529510"/>
    </source>
</evidence>
<comment type="caution">
    <text evidence="2">The sequence shown here is derived from an EMBL/GenBank/DDBJ whole genome shotgun (WGS) entry which is preliminary data.</text>
</comment>
<gene>
    <name evidence="2" type="ORF">M9458_052477</name>
</gene>
<evidence type="ECO:0000313" key="2">
    <source>
        <dbReference type="EMBL" id="KAL0152754.1"/>
    </source>
</evidence>
<protein>
    <submittedName>
        <fullName evidence="2">Uncharacterized protein</fullName>
    </submittedName>
</protein>
<feature type="compositionally biased region" description="Polar residues" evidence="1">
    <location>
        <begin position="10"/>
        <end position="21"/>
    </location>
</feature>
<name>A0ABD0MUN5_CIRMR</name>
<keyword evidence="3" id="KW-1185">Reference proteome</keyword>
<evidence type="ECO:0000256" key="1">
    <source>
        <dbReference type="SAM" id="MobiDB-lite"/>
    </source>
</evidence>
<feature type="non-terminal residue" evidence="2">
    <location>
        <position position="1"/>
    </location>
</feature>
<feature type="non-terminal residue" evidence="2">
    <location>
        <position position="77"/>
    </location>
</feature>
<dbReference type="AlphaFoldDB" id="A0ABD0MUN5"/>
<accession>A0ABD0MUN5</accession>
<dbReference type="EMBL" id="JAMKFB020000189">
    <property type="protein sequence ID" value="KAL0152754.1"/>
    <property type="molecule type" value="Genomic_DNA"/>
</dbReference>